<feature type="chain" id="PRO_5002753506" evidence="1">
    <location>
        <begin position="31"/>
        <end position="179"/>
    </location>
</feature>
<keyword evidence="1" id="KW-0732">Signal</keyword>
<organism evidence="2 3">
    <name type="scientific">Bacteroides stercoris ATCC 43183</name>
    <dbReference type="NCBI Taxonomy" id="449673"/>
    <lineage>
        <taxon>Bacteria</taxon>
        <taxon>Pseudomonadati</taxon>
        <taxon>Bacteroidota</taxon>
        <taxon>Bacteroidia</taxon>
        <taxon>Bacteroidales</taxon>
        <taxon>Bacteroidaceae</taxon>
        <taxon>Bacteroides</taxon>
    </lineage>
</organism>
<dbReference type="EMBL" id="ABFZ02000017">
    <property type="protein sequence ID" value="EDS16267.1"/>
    <property type="molecule type" value="Genomic_DNA"/>
</dbReference>
<protein>
    <submittedName>
        <fullName evidence="2">Uncharacterized protein</fullName>
    </submittedName>
</protein>
<dbReference type="Proteomes" id="UP000004713">
    <property type="component" value="Unassembled WGS sequence"/>
</dbReference>
<feature type="signal peptide" evidence="1">
    <location>
        <begin position="1"/>
        <end position="30"/>
    </location>
</feature>
<evidence type="ECO:0000256" key="1">
    <source>
        <dbReference type="SAM" id="SignalP"/>
    </source>
</evidence>
<dbReference type="eggNOG" id="ENOG5030QNY">
    <property type="taxonomic scope" value="Bacteria"/>
</dbReference>
<dbReference type="HOGENOM" id="CLU_1375795_0_0_10"/>
<evidence type="ECO:0000313" key="3">
    <source>
        <dbReference type="Proteomes" id="UP000004713"/>
    </source>
</evidence>
<proteinExistence type="predicted"/>
<reference evidence="2 3" key="2">
    <citation type="submission" date="2007-11" db="EMBL/GenBank/DDBJ databases">
        <authorList>
            <person name="Fulton L."/>
            <person name="Clifton S."/>
            <person name="Fulton B."/>
            <person name="Xu J."/>
            <person name="Minx P."/>
            <person name="Pepin K.H."/>
            <person name="Johnson M."/>
            <person name="Thiruvilangam P."/>
            <person name="Bhonagiri V."/>
            <person name="Nash W.E."/>
            <person name="Mardis E.R."/>
            <person name="Wilson R.K."/>
        </authorList>
    </citation>
    <scope>NUCLEOTIDE SEQUENCE [LARGE SCALE GENOMIC DNA]</scope>
    <source>
        <strain evidence="2 3">ATCC 43183</strain>
    </source>
</reference>
<evidence type="ECO:0000313" key="2">
    <source>
        <dbReference type="EMBL" id="EDS16267.1"/>
    </source>
</evidence>
<comment type="caution">
    <text evidence="2">The sequence shown here is derived from an EMBL/GenBank/DDBJ whole genome shotgun (WGS) entry which is preliminary data.</text>
</comment>
<accession>B0NND3</accession>
<reference evidence="2 3" key="1">
    <citation type="submission" date="2007-11" db="EMBL/GenBank/DDBJ databases">
        <title>Draft genome sequence of Bacteroides stercoris(ATCC 43183).</title>
        <authorList>
            <person name="Sudarsanam P."/>
            <person name="Ley R."/>
            <person name="Guruge J."/>
            <person name="Turnbaugh P.J."/>
            <person name="Mahowald M."/>
            <person name="Liep D."/>
            <person name="Gordon J."/>
        </authorList>
    </citation>
    <scope>NUCLEOTIDE SEQUENCE [LARGE SCALE GENOMIC DNA]</scope>
    <source>
        <strain evidence="2 3">ATCC 43183</strain>
    </source>
</reference>
<name>B0NND3_BACSE</name>
<sequence length="179" mass="20944">MQTYFDSRKYKRIPHLIVLLSFLFPTLSHAQYIDNENCRISFKSYENHQGKLEYNKEGIIYQFIPNSNAWKVIIKNNTDETVWLNWKQAGFIVNGRASGISLYPFTTDEAPLETIKHNQEINRTITATNLITEKGISKIYHKKKFRKNGRTSVTIVFPMTVGNKPQFFHTFNFTVTKDN</sequence>
<dbReference type="AlphaFoldDB" id="B0NND3"/>
<gene>
    <name evidence="2" type="ORF">BACSTE_00938</name>
</gene>